<evidence type="ECO:0000313" key="4">
    <source>
        <dbReference type="Proteomes" id="UP001085076"/>
    </source>
</evidence>
<dbReference type="OrthoDB" id="10390870at2759"/>
<feature type="signal peptide" evidence="1">
    <location>
        <begin position="1"/>
        <end position="24"/>
    </location>
</feature>
<accession>A0A9D5CIR2</accession>
<protein>
    <recommendedName>
        <fullName evidence="2">Bulb-type lectin domain-containing protein</fullName>
    </recommendedName>
</protein>
<feature type="domain" description="Bulb-type lectin" evidence="2">
    <location>
        <begin position="144"/>
        <end position="268"/>
    </location>
</feature>
<evidence type="ECO:0000259" key="2">
    <source>
        <dbReference type="PROSITE" id="PS50927"/>
    </source>
</evidence>
<gene>
    <name evidence="3" type="ORF">J5N97_021227</name>
</gene>
<comment type="caution">
    <text evidence="3">The sequence shown here is derived from an EMBL/GenBank/DDBJ whole genome shotgun (WGS) entry which is preliminary data.</text>
</comment>
<feature type="chain" id="PRO_5038811593" description="Bulb-type lectin domain-containing protein" evidence="1">
    <location>
        <begin position="25"/>
        <end position="276"/>
    </location>
</feature>
<keyword evidence="4" id="KW-1185">Reference proteome</keyword>
<proteinExistence type="predicted"/>
<keyword evidence="1" id="KW-0732">Signal</keyword>
<evidence type="ECO:0000256" key="1">
    <source>
        <dbReference type="SAM" id="SignalP"/>
    </source>
</evidence>
<dbReference type="InterPro" id="IPR036426">
    <property type="entry name" value="Bulb-type_lectin_dom_sf"/>
</dbReference>
<name>A0A9D5CIR2_9LILI</name>
<organism evidence="3 4">
    <name type="scientific">Dioscorea zingiberensis</name>
    <dbReference type="NCBI Taxonomy" id="325984"/>
    <lineage>
        <taxon>Eukaryota</taxon>
        <taxon>Viridiplantae</taxon>
        <taxon>Streptophyta</taxon>
        <taxon>Embryophyta</taxon>
        <taxon>Tracheophyta</taxon>
        <taxon>Spermatophyta</taxon>
        <taxon>Magnoliopsida</taxon>
        <taxon>Liliopsida</taxon>
        <taxon>Dioscoreales</taxon>
        <taxon>Dioscoreaceae</taxon>
        <taxon>Dioscorea</taxon>
    </lineage>
</organism>
<dbReference type="GO" id="GO:0051707">
    <property type="term" value="P:response to other organism"/>
    <property type="evidence" value="ECO:0007669"/>
    <property type="project" value="UniProtKB-ARBA"/>
</dbReference>
<sequence length="276" mass="29880">MAHLLSLFTILSLLLLLFPSSSLAHDALFSEPIQFLFGGENLTDGDLTLSLSNKCSLVLYNAGEKVLDFKTTINSTKHCALLVSPDGQLLLVPDNELIPTTKIGKKTYPGRYALLFIKGKLGIFGPAMWDNGVTGITYTTSHHLKSGVANYLLFSGHTVSGSANGDVVIAENNKVSAVITPYCTLSVKYNSNVTVWETEPQSSEPTACELSLKPNGELLLQGDGESGVYTQWSGGYASEEKLYVCLLRHNGQILVYGLKAWLYEPTTDAAIKMVVP</sequence>
<dbReference type="InterPro" id="IPR001480">
    <property type="entry name" value="Bulb-type_lectin_dom"/>
</dbReference>
<evidence type="ECO:0000313" key="3">
    <source>
        <dbReference type="EMBL" id="KAJ0973268.1"/>
    </source>
</evidence>
<reference evidence="3" key="1">
    <citation type="submission" date="2021-03" db="EMBL/GenBank/DDBJ databases">
        <authorList>
            <person name="Li Z."/>
            <person name="Yang C."/>
        </authorList>
    </citation>
    <scope>NUCLEOTIDE SEQUENCE</scope>
    <source>
        <strain evidence="3">Dzin_1.0</strain>
        <tissue evidence="3">Leaf</tissue>
    </source>
</reference>
<dbReference type="PROSITE" id="PS50927">
    <property type="entry name" value="BULB_LECTIN"/>
    <property type="match status" value="1"/>
</dbReference>
<dbReference type="AlphaFoldDB" id="A0A9D5CIR2"/>
<dbReference type="Proteomes" id="UP001085076">
    <property type="component" value="Miscellaneous, Linkage group lg05"/>
</dbReference>
<reference evidence="3" key="2">
    <citation type="journal article" date="2022" name="Hortic Res">
        <title>The genome of Dioscorea zingiberensis sheds light on the biosynthesis, origin and evolution of the medicinally important diosgenin saponins.</title>
        <authorList>
            <person name="Li Y."/>
            <person name="Tan C."/>
            <person name="Li Z."/>
            <person name="Guo J."/>
            <person name="Li S."/>
            <person name="Chen X."/>
            <person name="Wang C."/>
            <person name="Dai X."/>
            <person name="Yang H."/>
            <person name="Song W."/>
            <person name="Hou L."/>
            <person name="Xu J."/>
            <person name="Tong Z."/>
            <person name="Xu A."/>
            <person name="Yuan X."/>
            <person name="Wang W."/>
            <person name="Yang Q."/>
            <person name="Chen L."/>
            <person name="Sun Z."/>
            <person name="Wang K."/>
            <person name="Pan B."/>
            <person name="Chen J."/>
            <person name="Bao Y."/>
            <person name="Liu F."/>
            <person name="Qi X."/>
            <person name="Gang D.R."/>
            <person name="Wen J."/>
            <person name="Li J."/>
        </authorList>
    </citation>
    <scope>NUCLEOTIDE SEQUENCE</scope>
    <source>
        <strain evidence="3">Dzin_1.0</strain>
    </source>
</reference>
<dbReference type="SUPFAM" id="SSF51110">
    <property type="entry name" value="alpha-D-mannose-specific plant lectins"/>
    <property type="match status" value="2"/>
</dbReference>
<dbReference type="Gene3D" id="2.90.10.10">
    <property type="entry name" value="Bulb-type lectin domain"/>
    <property type="match status" value="2"/>
</dbReference>
<dbReference type="EMBL" id="JAGGNH010000005">
    <property type="protein sequence ID" value="KAJ0973268.1"/>
    <property type="molecule type" value="Genomic_DNA"/>
</dbReference>